<comment type="function">
    <text evidence="10">Catalyzes the transfer of pyrophosphate from adenosine triphosphate (ATP) to 6-hydroxymethyl-7,8-dihydropterin, an enzymatic step in folate biosynthesis pathway.</text>
</comment>
<evidence type="ECO:0000256" key="4">
    <source>
        <dbReference type="ARBA" id="ARBA00016218"/>
    </source>
</evidence>
<name>A0A9J6ZSN9_9BACT</name>
<protein>
    <recommendedName>
        <fullName evidence="4">2-amino-4-hydroxy-6-hydroxymethyldihydropteridine pyrophosphokinase</fullName>
        <ecNumber evidence="3">2.7.6.3</ecNumber>
    </recommendedName>
    <alternativeName>
        <fullName evidence="11">6-hydroxymethyl-7,8-dihydropterin pyrophosphokinase</fullName>
    </alternativeName>
    <alternativeName>
        <fullName evidence="12">7,8-dihydro-6-hydroxymethylpterin-pyrophosphokinase</fullName>
    </alternativeName>
</protein>
<evidence type="ECO:0000256" key="3">
    <source>
        <dbReference type="ARBA" id="ARBA00013253"/>
    </source>
</evidence>
<dbReference type="EC" id="2.7.6.3" evidence="3"/>
<sequence>MKESSAVISLGSNINARRNFESALQLLAGYFKVGTVSSFVTTRPIGITDQPDFLNGAVHIRTEKSRDEVRVILKQIEDQLGRDRSEAKFGPRTIDLDIVVWNNEVVDNDYYDRDFLKKSVDEVLNGQIS</sequence>
<dbReference type="Pfam" id="PF01288">
    <property type="entry name" value="HPPK"/>
    <property type="match status" value="1"/>
</dbReference>
<evidence type="ECO:0000256" key="8">
    <source>
        <dbReference type="ARBA" id="ARBA00022840"/>
    </source>
</evidence>
<dbReference type="AlphaFoldDB" id="A0A9J6ZSN9"/>
<evidence type="ECO:0000313" key="15">
    <source>
        <dbReference type="Proteomes" id="UP001056426"/>
    </source>
</evidence>
<organism evidence="14 15">
    <name type="scientific">Xiashengella succiniciproducens</name>
    <dbReference type="NCBI Taxonomy" id="2949635"/>
    <lineage>
        <taxon>Bacteria</taxon>
        <taxon>Pseudomonadati</taxon>
        <taxon>Bacteroidota</taxon>
        <taxon>Bacteroidia</taxon>
        <taxon>Marinilabiliales</taxon>
        <taxon>Marinilabiliaceae</taxon>
        <taxon>Xiashengella</taxon>
    </lineage>
</organism>
<dbReference type="GO" id="GO:0046656">
    <property type="term" value="P:folic acid biosynthetic process"/>
    <property type="evidence" value="ECO:0007669"/>
    <property type="project" value="UniProtKB-KW"/>
</dbReference>
<dbReference type="GO" id="GO:0005524">
    <property type="term" value="F:ATP binding"/>
    <property type="evidence" value="ECO:0007669"/>
    <property type="project" value="UniProtKB-KW"/>
</dbReference>
<evidence type="ECO:0000256" key="9">
    <source>
        <dbReference type="ARBA" id="ARBA00022909"/>
    </source>
</evidence>
<evidence type="ECO:0000256" key="6">
    <source>
        <dbReference type="ARBA" id="ARBA00022741"/>
    </source>
</evidence>
<keyword evidence="8" id="KW-0067">ATP-binding</keyword>
<dbReference type="PANTHER" id="PTHR43071">
    <property type="entry name" value="2-AMINO-4-HYDROXY-6-HYDROXYMETHYLDIHYDROPTERIDINE PYROPHOSPHOKINASE"/>
    <property type="match status" value="1"/>
</dbReference>
<comment type="pathway">
    <text evidence="1">Cofactor biosynthesis; tetrahydrofolate biosynthesis; 2-amino-4-hydroxy-6-hydroxymethyl-7,8-dihydropteridine diphosphate from 7,8-dihydroneopterin triphosphate: step 4/4.</text>
</comment>
<keyword evidence="5 14" id="KW-0808">Transferase</keyword>
<dbReference type="EMBL" id="CP098400">
    <property type="protein sequence ID" value="URW80601.1"/>
    <property type="molecule type" value="Genomic_DNA"/>
</dbReference>
<feature type="domain" description="7,8-dihydro-6-hydroxymethylpterin-pyrophosphokinase" evidence="13">
    <location>
        <begin position="88"/>
        <end position="99"/>
    </location>
</feature>
<accession>A0A9J6ZSN9</accession>
<reference evidence="14" key="2">
    <citation type="submission" date="2022-06" db="EMBL/GenBank/DDBJ databases">
        <title>Xiashengella guii gen. nov. sp. nov., a bacterium isolated form anaerobic digestion tank.</title>
        <authorList>
            <person name="Huang H."/>
        </authorList>
    </citation>
    <scope>NUCLEOTIDE SEQUENCE</scope>
    <source>
        <strain evidence="14">Ai-910</strain>
    </source>
</reference>
<dbReference type="CDD" id="cd00483">
    <property type="entry name" value="HPPK"/>
    <property type="match status" value="1"/>
</dbReference>
<evidence type="ECO:0000313" key="14">
    <source>
        <dbReference type="EMBL" id="URW80601.1"/>
    </source>
</evidence>
<dbReference type="PANTHER" id="PTHR43071:SF1">
    <property type="entry name" value="2-AMINO-4-HYDROXY-6-HYDROXYMETHYLDIHYDROPTERIDINE PYROPHOSPHOKINASE"/>
    <property type="match status" value="1"/>
</dbReference>
<dbReference type="Proteomes" id="UP001056426">
    <property type="component" value="Chromosome"/>
</dbReference>
<gene>
    <name evidence="14" type="primary">folK</name>
    <name evidence="14" type="ORF">M9189_04455</name>
</gene>
<dbReference type="Gene3D" id="3.30.70.560">
    <property type="entry name" value="7,8-Dihydro-6-hydroxymethylpterin-pyrophosphokinase HPPK"/>
    <property type="match status" value="1"/>
</dbReference>
<dbReference type="PROSITE" id="PS00794">
    <property type="entry name" value="HPPK"/>
    <property type="match status" value="1"/>
</dbReference>
<dbReference type="GO" id="GO:0003848">
    <property type="term" value="F:2-amino-4-hydroxy-6-hydroxymethyldihydropteridine diphosphokinase activity"/>
    <property type="evidence" value="ECO:0007669"/>
    <property type="project" value="UniProtKB-EC"/>
</dbReference>
<keyword evidence="15" id="KW-1185">Reference proteome</keyword>
<dbReference type="InterPro" id="IPR000550">
    <property type="entry name" value="Hppk"/>
</dbReference>
<evidence type="ECO:0000256" key="1">
    <source>
        <dbReference type="ARBA" id="ARBA00005051"/>
    </source>
</evidence>
<dbReference type="NCBIfam" id="TIGR01498">
    <property type="entry name" value="folK"/>
    <property type="match status" value="1"/>
</dbReference>
<evidence type="ECO:0000256" key="10">
    <source>
        <dbReference type="ARBA" id="ARBA00029409"/>
    </source>
</evidence>
<evidence type="ECO:0000256" key="7">
    <source>
        <dbReference type="ARBA" id="ARBA00022777"/>
    </source>
</evidence>
<proteinExistence type="inferred from homology"/>
<comment type="similarity">
    <text evidence="2">Belongs to the HPPK family.</text>
</comment>
<reference evidence="14" key="1">
    <citation type="submission" date="2022-05" db="EMBL/GenBank/DDBJ databases">
        <authorList>
            <person name="Sun X."/>
        </authorList>
    </citation>
    <scope>NUCLEOTIDE SEQUENCE</scope>
    <source>
        <strain evidence="14">Ai-910</strain>
    </source>
</reference>
<dbReference type="SUPFAM" id="SSF55083">
    <property type="entry name" value="6-hydroxymethyl-7,8-dihydropterin pyrophosphokinase, HPPK"/>
    <property type="match status" value="1"/>
</dbReference>
<evidence type="ECO:0000256" key="2">
    <source>
        <dbReference type="ARBA" id="ARBA00005810"/>
    </source>
</evidence>
<keyword evidence="9" id="KW-0289">Folate biosynthesis</keyword>
<dbReference type="GO" id="GO:0016301">
    <property type="term" value="F:kinase activity"/>
    <property type="evidence" value="ECO:0007669"/>
    <property type="project" value="UniProtKB-KW"/>
</dbReference>
<keyword evidence="6" id="KW-0547">Nucleotide-binding</keyword>
<evidence type="ECO:0000256" key="11">
    <source>
        <dbReference type="ARBA" id="ARBA00029766"/>
    </source>
</evidence>
<evidence type="ECO:0000256" key="12">
    <source>
        <dbReference type="ARBA" id="ARBA00033413"/>
    </source>
</evidence>
<evidence type="ECO:0000259" key="13">
    <source>
        <dbReference type="PROSITE" id="PS00794"/>
    </source>
</evidence>
<dbReference type="InterPro" id="IPR035907">
    <property type="entry name" value="Hppk_sf"/>
</dbReference>
<dbReference type="RefSeq" id="WP_250724935.1">
    <property type="nucleotide sequence ID" value="NZ_CP098400.1"/>
</dbReference>
<keyword evidence="7" id="KW-0418">Kinase</keyword>
<evidence type="ECO:0000256" key="5">
    <source>
        <dbReference type="ARBA" id="ARBA00022679"/>
    </source>
</evidence>
<dbReference type="KEGG" id="alkq:M9189_04455"/>